<dbReference type="InterPro" id="IPR036953">
    <property type="entry name" value="GreA/GreB_C_sf"/>
</dbReference>
<dbReference type="HAMAP" id="MF_00105">
    <property type="entry name" value="GreA_GreB"/>
    <property type="match status" value="1"/>
</dbReference>
<evidence type="ECO:0000256" key="4">
    <source>
        <dbReference type="HAMAP-Rule" id="MF_00105"/>
    </source>
</evidence>
<evidence type="ECO:0000313" key="7">
    <source>
        <dbReference type="EMBL" id="GAA4825964.1"/>
    </source>
</evidence>
<evidence type="ECO:0000256" key="3">
    <source>
        <dbReference type="ARBA" id="ARBA00023163"/>
    </source>
</evidence>
<dbReference type="Pfam" id="PF01272">
    <property type="entry name" value="GreA_GreB"/>
    <property type="match status" value="1"/>
</dbReference>
<dbReference type="InterPro" id="IPR001437">
    <property type="entry name" value="Tscrpt_elong_fac_GreA/B_C"/>
</dbReference>
<comment type="function">
    <text evidence="4">Necessary for efficient RNA polymerase transcription elongation past template-encoded arresting sites. The arresting sites in DNA have the property of trapping a certain fraction of elongating RNA polymerases that pass through, resulting in locked ternary complexes. Cleavage of the nascent transcript by cleavage factors such as GreA or GreB allows the resumption of elongation from the new 3'terminus. GreA releases sequences of 2 to 3 nucleotides.</text>
</comment>
<dbReference type="InterPro" id="IPR022691">
    <property type="entry name" value="Tscrpt_elong_fac_GreA/B_N"/>
</dbReference>
<keyword evidence="7" id="KW-0251">Elongation factor</keyword>
<dbReference type="Proteomes" id="UP001500298">
    <property type="component" value="Unassembled WGS sequence"/>
</dbReference>
<keyword evidence="7" id="KW-0648">Protein biosynthesis</keyword>
<reference evidence="8" key="1">
    <citation type="journal article" date="2019" name="Int. J. Syst. Evol. Microbiol.">
        <title>The Global Catalogue of Microorganisms (GCM) 10K type strain sequencing project: providing services to taxonomists for standard genome sequencing and annotation.</title>
        <authorList>
            <consortium name="The Broad Institute Genomics Platform"/>
            <consortium name="The Broad Institute Genome Sequencing Center for Infectious Disease"/>
            <person name="Wu L."/>
            <person name="Ma J."/>
        </authorList>
    </citation>
    <scope>NUCLEOTIDE SEQUENCE [LARGE SCALE GENOMIC DNA]</scope>
    <source>
        <strain evidence="8">JCM 18326</strain>
    </source>
</reference>
<keyword evidence="3 4" id="KW-0804">Transcription</keyword>
<organism evidence="7 8">
    <name type="scientific">Algivirga pacifica</name>
    <dbReference type="NCBI Taxonomy" id="1162670"/>
    <lineage>
        <taxon>Bacteria</taxon>
        <taxon>Pseudomonadati</taxon>
        <taxon>Bacteroidota</taxon>
        <taxon>Cytophagia</taxon>
        <taxon>Cytophagales</taxon>
        <taxon>Flammeovirgaceae</taxon>
        <taxon>Algivirga</taxon>
    </lineage>
</organism>
<dbReference type="PIRSF" id="PIRSF006092">
    <property type="entry name" value="GreA_GreB"/>
    <property type="match status" value="1"/>
</dbReference>
<dbReference type="GO" id="GO:0003746">
    <property type="term" value="F:translation elongation factor activity"/>
    <property type="evidence" value="ECO:0007669"/>
    <property type="project" value="UniProtKB-KW"/>
</dbReference>
<dbReference type="InterPro" id="IPR036805">
    <property type="entry name" value="Tscrpt_elong_fac_GreA/B_N_sf"/>
</dbReference>
<dbReference type="Pfam" id="PF03449">
    <property type="entry name" value="GreA_GreB_N"/>
    <property type="match status" value="1"/>
</dbReference>
<evidence type="ECO:0000259" key="6">
    <source>
        <dbReference type="Pfam" id="PF03449"/>
    </source>
</evidence>
<protein>
    <recommendedName>
        <fullName evidence="4">Transcription elongation factor GreA</fullName>
    </recommendedName>
    <alternativeName>
        <fullName evidence="4">Transcript cleavage factor GreA</fullName>
    </alternativeName>
</protein>
<dbReference type="InterPro" id="IPR028624">
    <property type="entry name" value="Tscrpt_elong_fac_GreA/B"/>
</dbReference>
<dbReference type="PANTHER" id="PTHR30437">
    <property type="entry name" value="TRANSCRIPTION ELONGATION FACTOR GREA"/>
    <property type="match status" value="1"/>
</dbReference>
<keyword evidence="8" id="KW-1185">Reference proteome</keyword>
<dbReference type="EMBL" id="BAABJX010000016">
    <property type="protein sequence ID" value="GAA4825964.1"/>
    <property type="molecule type" value="Genomic_DNA"/>
</dbReference>
<dbReference type="Gene3D" id="3.10.50.30">
    <property type="entry name" value="Transcription elongation factor, GreA/GreB, C-terminal domain"/>
    <property type="match status" value="1"/>
</dbReference>
<evidence type="ECO:0000259" key="5">
    <source>
        <dbReference type="Pfam" id="PF01272"/>
    </source>
</evidence>
<dbReference type="InterPro" id="IPR023459">
    <property type="entry name" value="Tscrpt_elong_fac_GreA/B_fam"/>
</dbReference>
<dbReference type="Gene3D" id="1.10.287.180">
    <property type="entry name" value="Transcription elongation factor, GreA/GreB, N-terminal domain"/>
    <property type="match status" value="1"/>
</dbReference>
<dbReference type="RefSeq" id="WP_345369422.1">
    <property type="nucleotide sequence ID" value="NZ_BAABJX010000016.1"/>
</dbReference>
<evidence type="ECO:0000256" key="1">
    <source>
        <dbReference type="ARBA" id="ARBA00023015"/>
    </source>
</evidence>
<accession>A0ABP9D2D5</accession>
<gene>
    <name evidence="7" type="primary">greB</name>
    <name evidence="4" type="synonym">greA</name>
    <name evidence="7" type="ORF">GCM10023331_08220</name>
</gene>
<feature type="domain" description="Transcription elongation factor GreA/GreB N-terminal" evidence="6">
    <location>
        <begin position="5"/>
        <end position="70"/>
    </location>
</feature>
<dbReference type="SUPFAM" id="SSF54534">
    <property type="entry name" value="FKBP-like"/>
    <property type="match status" value="1"/>
</dbReference>
<comment type="similarity">
    <text evidence="4">Belongs to the GreA/GreB family.</text>
</comment>
<feature type="domain" description="Transcription elongation factor GreA/GreB C-terminal" evidence="5">
    <location>
        <begin position="82"/>
        <end position="152"/>
    </location>
</feature>
<evidence type="ECO:0000313" key="8">
    <source>
        <dbReference type="Proteomes" id="UP001500298"/>
    </source>
</evidence>
<keyword evidence="2 4" id="KW-0238">DNA-binding</keyword>
<evidence type="ECO:0000256" key="2">
    <source>
        <dbReference type="ARBA" id="ARBA00023125"/>
    </source>
</evidence>
<keyword evidence="1 4" id="KW-0805">Transcription regulation</keyword>
<comment type="caution">
    <text evidence="7">The sequence shown here is derived from an EMBL/GenBank/DDBJ whole genome shotgun (WGS) entry which is preliminary data.</text>
</comment>
<dbReference type="PANTHER" id="PTHR30437:SF6">
    <property type="entry name" value="TRANSCRIPTION ELONGATION FACTOR GREB"/>
    <property type="match status" value="1"/>
</dbReference>
<name>A0ABP9D2D5_9BACT</name>
<dbReference type="SUPFAM" id="SSF46557">
    <property type="entry name" value="GreA transcript cleavage protein, N-terminal domain"/>
    <property type="match status" value="1"/>
</dbReference>
<proteinExistence type="inferred from homology"/>
<sequence>MDTSILITKEGFDQLNQEMKALWDERKIVTEAVSEAAAMGDRSENAEYIYGKKKLRELDRRIGYLHKRTQILKIFTPAGKEGQACFGRFVKFKDETGRSMEFRLVGKDEADTRKKTLSIMSPIGKALWDKFVGDSVQVQTPAGRKTFTIEAVR</sequence>